<dbReference type="InterPro" id="IPR017911">
    <property type="entry name" value="MacB-like_ATP-bd"/>
</dbReference>
<dbReference type="InterPro" id="IPR014324">
    <property type="entry name" value="ABC_heterocyst_DevA"/>
</dbReference>
<name>A0AAW9Q3D6_9CYAN</name>
<accession>A0AAW9Q3D6</accession>
<dbReference type="PROSITE" id="PS50893">
    <property type="entry name" value="ABC_TRANSPORTER_2"/>
    <property type="match status" value="1"/>
</dbReference>
<evidence type="ECO:0000256" key="3">
    <source>
        <dbReference type="ARBA" id="ARBA00022840"/>
    </source>
</evidence>
<dbReference type="AlphaFoldDB" id="A0AAW9Q3D6"/>
<dbReference type="PANTHER" id="PTHR24220">
    <property type="entry name" value="IMPORT ATP-BINDING PROTEIN"/>
    <property type="match status" value="1"/>
</dbReference>
<comment type="caution">
    <text evidence="5">The sequence shown here is derived from an EMBL/GenBank/DDBJ whole genome shotgun (WGS) entry which is preliminary data.</text>
</comment>
<dbReference type="FunFam" id="3.40.50.300:FF:000032">
    <property type="entry name" value="Export ABC transporter ATP-binding protein"/>
    <property type="match status" value="1"/>
</dbReference>
<keyword evidence="1" id="KW-0813">Transport</keyword>
<dbReference type="GO" id="GO:0022857">
    <property type="term" value="F:transmembrane transporter activity"/>
    <property type="evidence" value="ECO:0007669"/>
    <property type="project" value="UniProtKB-ARBA"/>
</dbReference>
<dbReference type="PROSITE" id="PS00211">
    <property type="entry name" value="ABC_TRANSPORTER_1"/>
    <property type="match status" value="1"/>
</dbReference>
<dbReference type="GO" id="GO:0005886">
    <property type="term" value="C:plasma membrane"/>
    <property type="evidence" value="ECO:0007669"/>
    <property type="project" value="TreeGrafter"/>
</dbReference>
<evidence type="ECO:0000256" key="1">
    <source>
        <dbReference type="ARBA" id="ARBA00022448"/>
    </source>
</evidence>
<dbReference type="SMART" id="SM00382">
    <property type="entry name" value="AAA"/>
    <property type="match status" value="1"/>
</dbReference>
<dbReference type="PANTHER" id="PTHR24220:SF376">
    <property type="entry name" value="ABC TRANSPORTER"/>
    <property type="match status" value="1"/>
</dbReference>
<dbReference type="EMBL" id="JAZBJZ010000033">
    <property type="protein sequence ID" value="MEE3717141.1"/>
    <property type="molecule type" value="Genomic_DNA"/>
</dbReference>
<dbReference type="GO" id="GO:0016887">
    <property type="term" value="F:ATP hydrolysis activity"/>
    <property type="evidence" value="ECO:0007669"/>
    <property type="project" value="InterPro"/>
</dbReference>
<protein>
    <submittedName>
        <fullName evidence="5">DevA family ABC transporter ATP-binding protein</fullName>
    </submittedName>
</protein>
<dbReference type="InterPro" id="IPR015854">
    <property type="entry name" value="ABC_transpr_LolD-like"/>
</dbReference>
<keyword evidence="3 5" id="KW-0067">ATP-binding</keyword>
<evidence type="ECO:0000313" key="5">
    <source>
        <dbReference type="EMBL" id="MEE3717141.1"/>
    </source>
</evidence>
<dbReference type="InterPro" id="IPR017871">
    <property type="entry name" value="ABC_transporter-like_CS"/>
</dbReference>
<dbReference type="Proteomes" id="UP001333818">
    <property type="component" value="Unassembled WGS sequence"/>
</dbReference>
<dbReference type="GO" id="GO:0005524">
    <property type="term" value="F:ATP binding"/>
    <property type="evidence" value="ECO:0007669"/>
    <property type="project" value="UniProtKB-KW"/>
</dbReference>
<proteinExistence type="predicted"/>
<evidence type="ECO:0000259" key="4">
    <source>
        <dbReference type="PROSITE" id="PS50893"/>
    </source>
</evidence>
<feature type="domain" description="ABC transporter" evidence="4">
    <location>
        <begin position="23"/>
        <end position="264"/>
    </location>
</feature>
<gene>
    <name evidence="5" type="ORF">V2H45_10325</name>
</gene>
<evidence type="ECO:0000256" key="2">
    <source>
        <dbReference type="ARBA" id="ARBA00022741"/>
    </source>
</evidence>
<dbReference type="NCBIfam" id="TIGR02982">
    <property type="entry name" value="heterocyst_DevA"/>
    <property type="match status" value="1"/>
</dbReference>
<dbReference type="InterPro" id="IPR027417">
    <property type="entry name" value="P-loop_NTPase"/>
</dbReference>
<dbReference type="RefSeq" id="WP_330483570.1">
    <property type="nucleotide sequence ID" value="NZ_JAZBJZ010000033.1"/>
</dbReference>
<dbReference type="Pfam" id="PF00005">
    <property type="entry name" value="ABC_tran"/>
    <property type="match status" value="1"/>
</dbReference>
<evidence type="ECO:0000313" key="6">
    <source>
        <dbReference type="Proteomes" id="UP001333818"/>
    </source>
</evidence>
<dbReference type="GO" id="GO:0098796">
    <property type="term" value="C:membrane protein complex"/>
    <property type="evidence" value="ECO:0007669"/>
    <property type="project" value="UniProtKB-ARBA"/>
</dbReference>
<dbReference type="SUPFAM" id="SSF52540">
    <property type="entry name" value="P-loop containing nucleoside triphosphate hydrolases"/>
    <property type="match status" value="1"/>
</dbReference>
<sequence>MNSATSEIQSRVNQPQSALQPSVQVSNLNYYFGEGDLKKQVLFNINLDLYPGQIVIMTGPSGSGKTTLLTLIGALRTIHEGSLKVLGQETIGMNKKQLVKVRKNIGFIFQAHNLFYSLTARQNVLMSTDLFPKQFSPQTNASKQAAEILTSLGLGERIDYKPHALSGGQKQRVAIARALVNKPKLILADEPTAALDRQSGRDVVTLMQKLAKEHGITILMVTHDNRIIDVADRIINLVDGNLDSDSELNTLLVSGDRTALNKRTLML</sequence>
<keyword evidence="2" id="KW-0547">Nucleotide-binding</keyword>
<dbReference type="CDD" id="cd03255">
    <property type="entry name" value="ABC_MJ0796_LolCDE_FtsE"/>
    <property type="match status" value="1"/>
</dbReference>
<keyword evidence="6" id="KW-1185">Reference proteome</keyword>
<dbReference type="InterPro" id="IPR003593">
    <property type="entry name" value="AAA+_ATPase"/>
</dbReference>
<reference evidence="5" key="1">
    <citation type="submission" date="2024-01" db="EMBL/GenBank/DDBJ databases">
        <title>Bank of Algae and Cyanobacteria of the Azores (BACA) strain genomes.</title>
        <authorList>
            <person name="Luz R."/>
            <person name="Cordeiro R."/>
            <person name="Fonseca A."/>
            <person name="Goncalves V."/>
        </authorList>
    </citation>
    <scope>NUCLEOTIDE SEQUENCE</scope>
    <source>
        <strain evidence="5">BACA0141</strain>
    </source>
</reference>
<organism evidence="5 6">
    <name type="scientific">Tumidithrix elongata BACA0141</name>
    <dbReference type="NCBI Taxonomy" id="2716417"/>
    <lineage>
        <taxon>Bacteria</taxon>
        <taxon>Bacillati</taxon>
        <taxon>Cyanobacteriota</taxon>
        <taxon>Cyanophyceae</taxon>
        <taxon>Pseudanabaenales</taxon>
        <taxon>Pseudanabaenaceae</taxon>
        <taxon>Tumidithrix</taxon>
        <taxon>Tumidithrix elongata</taxon>
    </lineage>
</organism>
<dbReference type="Gene3D" id="3.40.50.300">
    <property type="entry name" value="P-loop containing nucleotide triphosphate hydrolases"/>
    <property type="match status" value="1"/>
</dbReference>
<dbReference type="InterPro" id="IPR003439">
    <property type="entry name" value="ABC_transporter-like_ATP-bd"/>
</dbReference>